<proteinExistence type="predicted"/>
<name>A0A4Y2FPU8_ARAVE</name>
<feature type="non-terminal residue" evidence="1">
    <location>
        <position position="1"/>
    </location>
</feature>
<evidence type="ECO:0000313" key="2">
    <source>
        <dbReference type="EMBL" id="GBM43537.1"/>
    </source>
</evidence>
<reference evidence="1 4" key="1">
    <citation type="journal article" date="2019" name="Sci. Rep.">
        <title>Orb-weaving spider Araneus ventricosus genome elucidates the spidroin gene catalogue.</title>
        <authorList>
            <person name="Kono N."/>
            <person name="Nakamura H."/>
            <person name="Ohtoshi R."/>
            <person name="Moran D.A.P."/>
            <person name="Shinohara A."/>
            <person name="Yoshida Y."/>
            <person name="Fujiwara M."/>
            <person name="Mori M."/>
            <person name="Tomita M."/>
            <person name="Arakawa K."/>
        </authorList>
    </citation>
    <scope>NUCLEOTIDE SEQUENCE [LARGE SCALE GENOMIC DNA]</scope>
</reference>
<protein>
    <submittedName>
        <fullName evidence="1">Uncharacterized protein</fullName>
    </submittedName>
</protein>
<dbReference type="Proteomes" id="UP000499080">
    <property type="component" value="Unassembled WGS sequence"/>
</dbReference>
<dbReference type="AlphaFoldDB" id="A0A4Y2FPU8"/>
<dbReference type="EMBL" id="BGPR01096867">
    <property type="protein sequence ID" value="GBM43545.1"/>
    <property type="molecule type" value="Genomic_DNA"/>
</dbReference>
<evidence type="ECO:0000313" key="3">
    <source>
        <dbReference type="EMBL" id="GBM43545.1"/>
    </source>
</evidence>
<comment type="caution">
    <text evidence="1">The sequence shown here is derived from an EMBL/GenBank/DDBJ whole genome shotgun (WGS) entry which is preliminary data.</text>
</comment>
<organism evidence="1 4">
    <name type="scientific">Araneus ventricosus</name>
    <name type="common">Orbweaver spider</name>
    <name type="synonym">Epeira ventricosa</name>
    <dbReference type="NCBI Taxonomy" id="182803"/>
    <lineage>
        <taxon>Eukaryota</taxon>
        <taxon>Metazoa</taxon>
        <taxon>Ecdysozoa</taxon>
        <taxon>Arthropoda</taxon>
        <taxon>Chelicerata</taxon>
        <taxon>Arachnida</taxon>
        <taxon>Araneae</taxon>
        <taxon>Araneomorphae</taxon>
        <taxon>Entelegynae</taxon>
        <taxon>Araneoidea</taxon>
        <taxon>Araneidae</taxon>
        <taxon>Araneus</taxon>
    </lineage>
</organism>
<gene>
    <name evidence="2" type="ORF">AVEN_130598_1</name>
    <name evidence="3" type="ORF">AVEN_133831_1</name>
    <name evidence="1" type="ORF">AVEN_249349_1</name>
</gene>
<dbReference type="EMBL" id="BGPR01096862">
    <property type="protein sequence ID" value="GBM43522.1"/>
    <property type="molecule type" value="Genomic_DNA"/>
</dbReference>
<dbReference type="EMBL" id="BGPR01096865">
    <property type="protein sequence ID" value="GBM43537.1"/>
    <property type="molecule type" value="Genomic_DNA"/>
</dbReference>
<evidence type="ECO:0000313" key="1">
    <source>
        <dbReference type="EMBL" id="GBM43522.1"/>
    </source>
</evidence>
<feature type="non-terminal residue" evidence="1">
    <location>
        <position position="41"/>
    </location>
</feature>
<evidence type="ECO:0000313" key="4">
    <source>
        <dbReference type="Proteomes" id="UP000499080"/>
    </source>
</evidence>
<accession>A0A4Y2FPU8</accession>
<sequence length="41" mass="4853">LSCSTAHEQRDRSPSLASALQTLQLEQTYVIQNWFFRLWEV</sequence>
<keyword evidence="4" id="KW-1185">Reference proteome</keyword>